<dbReference type="PROSITE" id="PS51257">
    <property type="entry name" value="PROKAR_LIPOPROTEIN"/>
    <property type="match status" value="1"/>
</dbReference>
<dbReference type="GO" id="GO:0033617">
    <property type="term" value="P:mitochondrial respiratory chain complex IV assembly"/>
    <property type="evidence" value="ECO:0007669"/>
    <property type="project" value="InterPro"/>
</dbReference>
<comment type="caution">
    <text evidence="2">The sequence shown here is derived from an EMBL/GenBank/DDBJ whole genome shotgun (WGS) entry which is preliminary data.</text>
</comment>
<gene>
    <name evidence="2" type="ORF">HOLleu_31035</name>
</gene>
<dbReference type="OrthoDB" id="8755372at2759"/>
<dbReference type="PANTHER" id="PTHR34923:SF1">
    <property type="entry name" value="SMALL INTEGRAL MEMBRANE PROTEIN 20"/>
    <property type="match status" value="1"/>
</dbReference>
<accession>A0A9Q1BLE1</accession>
<protein>
    <submittedName>
        <fullName evidence="2">Small integral membrane protein 20</fullName>
    </submittedName>
</protein>
<proteinExistence type="predicted"/>
<dbReference type="InterPro" id="IPR027917">
    <property type="entry name" value="MITRAC7/Phoenixin"/>
</dbReference>
<dbReference type="PANTHER" id="PTHR34923">
    <property type="entry name" value="SMALL INTEGRAL MEMBRANE PROTEIN 20"/>
    <property type="match status" value="1"/>
</dbReference>
<organism evidence="2 3">
    <name type="scientific">Holothuria leucospilota</name>
    <name type="common">Black long sea cucumber</name>
    <name type="synonym">Mertensiothuria leucospilota</name>
    <dbReference type="NCBI Taxonomy" id="206669"/>
    <lineage>
        <taxon>Eukaryota</taxon>
        <taxon>Metazoa</taxon>
        <taxon>Echinodermata</taxon>
        <taxon>Eleutherozoa</taxon>
        <taxon>Echinozoa</taxon>
        <taxon>Holothuroidea</taxon>
        <taxon>Aspidochirotacea</taxon>
        <taxon>Aspidochirotida</taxon>
        <taxon>Holothuriidae</taxon>
        <taxon>Holothuria</taxon>
    </lineage>
</organism>
<dbReference type="EMBL" id="JAIZAY010000015">
    <property type="protein sequence ID" value="KAJ8028719.1"/>
    <property type="molecule type" value="Genomic_DNA"/>
</dbReference>
<reference evidence="2" key="1">
    <citation type="submission" date="2021-10" db="EMBL/GenBank/DDBJ databases">
        <title>Tropical sea cucumber genome reveals ecological adaptation and Cuvierian tubules defense mechanism.</title>
        <authorList>
            <person name="Chen T."/>
        </authorList>
    </citation>
    <scope>NUCLEOTIDE SEQUENCE</scope>
    <source>
        <strain evidence="2">Nanhai2018</strain>
        <tissue evidence="2">Muscle</tissue>
    </source>
</reference>
<dbReference type="GO" id="GO:0005743">
    <property type="term" value="C:mitochondrial inner membrane"/>
    <property type="evidence" value="ECO:0007669"/>
    <property type="project" value="TreeGrafter"/>
</dbReference>
<dbReference type="Proteomes" id="UP001152320">
    <property type="component" value="Chromosome 15"/>
</dbReference>
<evidence type="ECO:0000313" key="3">
    <source>
        <dbReference type="Proteomes" id="UP001152320"/>
    </source>
</evidence>
<feature type="region of interest" description="Disordered" evidence="1">
    <location>
        <begin position="47"/>
        <end position="70"/>
    </location>
</feature>
<evidence type="ECO:0000256" key="1">
    <source>
        <dbReference type="SAM" id="MobiDB-lite"/>
    </source>
</evidence>
<sequence>MSTKAKTTLLIGGFVACLGAALYPVVISPMLNPKPWKDLQKDARKNIDQTSVQPGGMRVWSDPFKPRPDK</sequence>
<dbReference type="Pfam" id="PF15061">
    <property type="entry name" value="MITRAC7_Phoenixin"/>
    <property type="match status" value="1"/>
</dbReference>
<name>A0A9Q1BLE1_HOLLE</name>
<dbReference type="AlphaFoldDB" id="A0A9Q1BLE1"/>
<keyword evidence="3" id="KW-1185">Reference proteome</keyword>
<evidence type="ECO:0000313" key="2">
    <source>
        <dbReference type="EMBL" id="KAJ8028719.1"/>
    </source>
</evidence>